<dbReference type="FunFam" id="1.10.10.10:FF:000001">
    <property type="entry name" value="LysR family transcriptional regulator"/>
    <property type="match status" value="1"/>
</dbReference>
<accession>A0A6I1QB24</accession>
<evidence type="ECO:0000256" key="1">
    <source>
        <dbReference type="ARBA" id="ARBA00009437"/>
    </source>
</evidence>
<keyword evidence="3 6" id="KW-0238">DNA-binding</keyword>
<dbReference type="InterPro" id="IPR036390">
    <property type="entry name" value="WH_DNA-bd_sf"/>
</dbReference>
<dbReference type="Proteomes" id="UP000592780">
    <property type="component" value="Unassembled WGS sequence"/>
</dbReference>
<dbReference type="AlphaFoldDB" id="A0A6I1QB24"/>
<gene>
    <name evidence="6" type="ORF">HDG40_007283</name>
</gene>
<evidence type="ECO:0000313" key="7">
    <source>
        <dbReference type="Proteomes" id="UP000592780"/>
    </source>
</evidence>
<evidence type="ECO:0000313" key="6">
    <source>
        <dbReference type="EMBL" id="MBB5429088.1"/>
    </source>
</evidence>
<dbReference type="InterPro" id="IPR000847">
    <property type="entry name" value="LysR_HTH_N"/>
</dbReference>
<dbReference type="InterPro" id="IPR005119">
    <property type="entry name" value="LysR_subst-bd"/>
</dbReference>
<evidence type="ECO:0000256" key="2">
    <source>
        <dbReference type="ARBA" id="ARBA00023015"/>
    </source>
</evidence>
<evidence type="ECO:0000256" key="3">
    <source>
        <dbReference type="ARBA" id="ARBA00023125"/>
    </source>
</evidence>
<dbReference type="PROSITE" id="PS50931">
    <property type="entry name" value="HTH_LYSR"/>
    <property type="match status" value="1"/>
</dbReference>
<feature type="domain" description="HTH lysR-type" evidence="5">
    <location>
        <begin position="39"/>
        <end position="88"/>
    </location>
</feature>
<dbReference type="Pfam" id="PF03466">
    <property type="entry name" value="LysR_substrate"/>
    <property type="match status" value="1"/>
</dbReference>
<dbReference type="GO" id="GO:0003677">
    <property type="term" value="F:DNA binding"/>
    <property type="evidence" value="ECO:0007669"/>
    <property type="project" value="UniProtKB-KW"/>
</dbReference>
<sequence>MNGKQHMLVSTGVTNSLRASSDDSLASSFATSYVGVISFLAVVSEGSFAKAASRLGIGRSAVSRNVQKLEAQIDARLLLRTTRSTALTREGELFYQNCNPGVERIVRALADMRELRQGPPRGQLRICSTTGFGRRIVAPLLSGFYTAYPDIALDFMLKDGPIEFTTDRIDVAFRDGKLDDSQVIAKQLIPMQMIVCASPEYARAHGLPRSVEDLGMHRCINLRLASGRIAEWEFKVGGASRKVAPKAVHVLNDADLVLQAVLAGHGIAQLAAYQVSELLRANRLYACLVQYAPDDRGHYACYLSRKHLPSRIRVFIDYMTEQIRALDLQCPTEVDPPSGCH</sequence>
<dbReference type="SUPFAM" id="SSF53850">
    <property type="entry name" value="Periplasmic binding protein-like II"/>
    <property type="match status" value="1"/>
</dbReference>
<dbReference type="InterPro" id="IPR036388">
    <property type="entry name" value="WH-like_DNA-bd_sf"/>
</dbReference>
<comment type="similarity">
    <text evidence="1">Belongs to the LysR transcriptional regulatory family.</text>
</comment>
<dbReference type="SUPFAM" id="SSF46785">
    <property type="entry name" value="Winged helix' DNA-binding domain"/>
    <property type="match status" value="1"/>
</dbReference>
<comment type="caution">
    <text evidence="6">The sequence shown here is derived from an EMBL/GenBank/DDBJ whole genome shotgun (WGS) entry which is preliminary data.</text>
</comment>
<dbReference type="CDD" id="cd08422">
    <property type="entry name" value="PBP2_CrgA_like"/>
    <property type="match status" value="1"/>
</dbReference>
<dbReference type="Gene3D" id="3.40.190.290">
    <property type="match status" value="1"/>
</dbReference>
<reference evidence="6 7" key="1">
    <citation type="submission" date="2020-08" db="EMBL/GenBank/DDBJ databases">
        <title>Genomic Encyclopedia of Type Strains, Phase IV (KMG-V): Genome sequencing to study the core and pangenomes of soil and plant-associated prokaryotes.</title>
        <authorList>
            <person name="Whitman W."/>
        </authorList>
    </citation>
    <scope>NUCLEOTIDE SEQUENCE [LARGE SCALE GENOMIC DNA]</scope>
    <source>
        <strain evidence="6 7">JPY158</strain>
    </source>
</reference>
<evidence type="ECO:0000259" key="5">
    <source>
        <dbReference type="PROSITE" id="PS50931"/>
    </source>
</evidence>
<name>A0A6I1QB24_PARAM</name>
<dbReference type="RefSeq" id="WP_018437071.1">
    <property type="nucleotide sequence ID" value="NZ_JACHDD010000018.1"/>
</dbReference>
<keyword evidence="2" id="KW-0805">Transcription regulation</keyword>
<keyword evidence="7" id="KW-1185">Reference proteome</keyword>
<proteinExistence type="inferred from homology"/>
<dbReference type="OrthoDB" id="8523827at2"/>
<dbReference type="PANTHER" id="PTHR30537">
    <property type="entry name" value="HTH-TYPE TRANSCRIPTIONAL REGULATOR"/>
    <property type="match status" value="1"/>
</dbReference>
<dbReference type="EMBL" id="JACHDD010000018">
    <property type="protein sequence ID" value="MBB5429088.1"/>
    <property type="molecule type" value="Genomic_DNA"/>
</dbReference>
<organism evidence="6 7">
    <name type="scientific">Paraburkholderia atlantica</name>
    <dbReference type="NCBI Taxonomy" id="2654982"/>
    <lineage>
        <taxon>Bacteria</taxon>
        <taxon>Pseudomonadati</taxon>
        <taxon>Pseudomonadota</taxon>
        <taxon>Betaproteobacteria</taxon>
        <taxon>Burkholderiales</taxon>
        <taxon>Burkholderiaceae</taxon>
        <taxon>Paraburkholderia</taxon>
    </lineage>
</organism>
<dbReference type="Gene3D" id="1.10.10.10">
    <property type="entry name" value="Winged helix-like DNA-binding domain superfamily/Winged helix DNA-binding domain"/>
    <property type="match status" value="1"/>
</dbReference>
<dbReference type="InterPro" id="IPR058163">
    <property type="entry name" value="LysR-type_TF_proteobact-type"/>
</dbReference>
<protein>
    <submittedName>
        <fullName evidence="6">DNA-binding transcriptional LysR family regulator</fullName>
    </submittedName>
</protein>
<dbReference type="Pfam" id="PF00126">
    <property type="entry name" value="HTH_1"/>
    <property type="match status" value="1"/>
</dbReference>
<dbReference type="PANTHER" id="PTHR30537:SF5">
    <property type="entry name" value="HTH-TYPE TRANSCRIPTIONAL ACTIVATOR TTDR-RELATED"/>
    <property type="match status" value="1"/>
</dbReference>
<keyword evidence="4" id="KW-0804">Transcription</keyword>
<evidence type="ECO:0000256" key="4">
    <source>
        <dbReference type="ARBA" id="ARBA00023163"/>
    </source>
</evidence>
<dbReference type="GO" id="GO:0003700">
    <property type="term" value="F:DNA-binding transcription factor activity"/>
    <property type="evidence" value="ECO:0007669"/>
    <property type="project" value="InterPro"/>
</dbReference>